<evidence type="ECO:0000256" key="3">
    <source>
        <dbReference type="ARBA" id="ARBA00006870"/>
    </source>
</evidence>
<comment type="function">
    <text evidence="1 10">Part of cytochrome c oxidase, its function is unknown.</text>
</comment>
<keyword evidence="13" id="KW-1185">Reference proteome</keyword>
<feature type="transmembrane region" description="Helical" evidence="11">
    <location>
        <begin position="90"/>
        <end position="109"/>
    </location>
</feature>
<organism evidence="12 13">
    <name type="scientific">Micromonospora inaquosa</name>
    <dbReference type="NCBI Taxonomy" id="2203716"/>
    <lineage>
        <taxon>Bacteria</taxon>
        <taxon>Bacillati</taxon>
        <taxon>Actinomycetota</taxon>
        <taxon>Actinomycetes</taxon>
        <taxon>Micromonosporales</taxon>
        <taxon>Micromonosporaceae</taxon>
        <taxon>Micromonospora</taxon>
    </lineage>
</organism>
<comment type="similarity">
    <text evidence="3 10">Belongs to the cytochrome c oxidase bacterial subunit CtaF family.</text>
</comment>
<keyword evidence="5 11" id="KW-0812">Transmembrane</keyword>
<evidence type="ECO:0000256" key="5">
    <source>
        <dbReference type="ARBA" id="ARBA00022692"/>
    </source>
</evidence>
<evidence type="ECO:0000256" key="11">
    <source>
        <dbReference type="SAM" id="Phobius"/>
    </source>
</evidence>
<proteinExistence type="inferred from homology"/>
<feature type="transmembrane region" description="Helical" evidence="11">
    <location>
        <begin position="115"/>
        <end position="133"/>
    </location>
</feature>
<dbReference type="PIRSF" id="PIRSF017385">
    <property type="entry name" value="CtaF"/>
    <property type="match status" value="1"/>
</dbReference>
<evidence type="ECO:0000256" key="1">
    <source>
        <dbReference type="ARBA" id="ARBA00002536"/>
    </source>
</evidence>
<comment type="subunit">
    <text evidence="10">Associates with subunits I, II and III to form cytochrome c oxidase.</text>
</comment>
<reference evidence="12 13" key="1">
    <citation type="submission" date="2018-05" db="EMBL/GenBank/DDBJ databases">
        <title>Micromonospora from Atacama Desert.</title>
        <authorList>
            <person name="Carro L."/>
            <person name="Goodfellow M."/>
            <person name="Klenk H.-P."/>
        </authorList>
    </citation>
    <scope>NUCLEOTIDE SEQUENCE [LARGE SCALE GENOMIC DNA]</scope>
    <source>
        <strain evidence="12 13">LB39</strain>
    </source>
</reference>
<dbReference type="InterPro" id="IPR021050">
    <property type="entry name" value="Cyt_c_oxidase_su4_actinobac"/>
</dbReference>
<evidence type="ECO:0000256" key="10">
    <source>
        <dbReference type="PIRNR" id="PIRNR017385"/>
    </source>
</evidence>
<keyword evidence="8 10" id="KW-0472">Membrane</keyword>
<name>A0A3N9WSS5_9ACTN</name>
<dbReference type="AlphaFoldDB" id="A0A3N9WSS5"/>
<feature type="transmembrane region" description="Helical" evidence="11">
    <location>
        <begin position="38"/>
        <end position="60"/>
    </location>
</feature>
<evidence type="ECO:0000256" key="8">
    <source>
        <dbReference type="ARBA" id="ARBA00023136"/>
    </source>
</evidence>
<protein>
    <recommendedName>
        <fullName evidence="10">Cytochrome c oxidase polypeptide 4</fullName>
        <ecNumber evidence="10">7.1.1.9</ecNumber>
    </recommendedName>
    <alternativeName>
        <fullName evidence="10">Cytochrome aa3 subunit 4</fullName>
    </alternativeName>
    <alternativeName>
        <fullName evidence="10">Cytochrome c oxidase polypeptide IV</fullName>
    </alternativeName>
</protein>
<keyword evidence="4 10" id="KW-1003">Cell membrane</keyword>
<comment type="subcellular location">
    <subcellularLocation>
        <location evidence="2">Cell membrane</location>
        <topology evidence="2">Multi-pass membrane protein</topology>
    </subcellularLocation>
</comment>
<sequence>MVRTESRIFSLVAVVFALFGAVYIAWTTQVYGHPEWAGATALLLSCALCAMCGLYFGFVARRIAPRPEDRADAEVADGAGEVGFFSPGSYWPFGLAAACAVAGLGLALWQAWLMGVGAVAVILAAAGLLFEYYTGTRRTAEH</sequence>
<dbReference type="GO" id="GO:0005886">
    <property type="term" value="C:plasma membrane"/>
    <property type="evidence" value="ECO:0007669"/>
    <property type="project" value="UniProtKB-SubCell"/>
</dbReference>
<evidence type="ECO:0000313" key="13">
    <source>
        <dbReference type="Proteomes" id="UP000282312"/>
    </source>
</evidence>
<dbReference type="Proteomes" id="UP000282312">
    <property type="component" value="Unassembled WGS sequence"/>
</dbReference>
<dbReference type="Pfam" id="PF12270">
    <property type="entry name" value="Cyt_c_ox_IV"/>
    <property type="match status" value="1"/>
</dbReference>
<dbReference type="EMBL" id="QGSZ01000182">
    <property type="protein sequence ID" value="RQX03882.1"/>
    <property type="molecule type" value="Genomic_DNA"/>
</dbReference>
<comment type="catalytic activity">
    <reaction evidence="9 10">
        <text>4 Fe(II)-[cytochrome c] + O2 + 8 H(+)(in) = 4 Fe(III)-[cytochrome c] + 2 H2O + 4 H(+)(out)</text>
        <dbReference type="Rhea" id="RHEA:11436"/>
        <dbReference type="Rhea" id="RHEA-COMP:10350"/>
        <dbReference type="Rhea" id="RHEA-COMP:14399"/>
        <dbReference type="ChEBI" id="CHEBI:15377"/>
        <dbReference type="ChEBI" id="CHEBI:15378"/>
        <dbReference type="ChEBI" id="CHEBI:15379"/>
        <dbReference type="ChEBI" id="CHEBI:29033"/>
        <dbReference type="ChEBI" id="CHEBI:29034"/>
        <dbReference type="EC" id="7.1.1.9"/>
    </reaction>
</comment>
<evidence type="ECO:0000256" key="2">
    <source>
        <dbReference type="ARBA" id="ARBA00004651"/>
    </source>
</evidence>
<keyword evidence="7 11" id="KW-1133">Transmembrane helix</keyword>
<keyword evidence="6 10" id="KW-1278">Translocase</keyword>
<dbReference type="GO" id="GO:0004129">
    <property type="term" value="F:cytochrome-c oxidase activity"/>
    <property type="evidence" value="ECO:0007669"/>
    <property type="project" value="UniProtKB-EC"/>
</dbReference>
<dbReference type="GO" id="GO:0022900">
    <property type="term" value="P:electron transport chain"/>
    <property type="evidence" value="ECO:0007669"/>
    <property type="project" value="InterPro"/>
</dbReference>
<evidence type="ECO:0000256" key="9">
    <source>
        <dbReference type="ARBA" id="ARBA00047816"/>
    </source>
</evidence>
<evidence type="ECO:0000256" key="7">
    <source>
        <dbReference type="ARBA" id="ARBA00022989"/>
    </source>
</evidence>
<dbReference type="OrthoDB" id="5244617at2"/>
<evidence type="ECO:0000313" key="12">
    <source>
        <dbReference type="EMBL" id="RQX03882.1"/>
    </source>
</evidence>
<evidence type="ECO:0000256" key="6">
    <source>
        <dbReference type="ARBA" id="ARBA00022967"/>
    </source>
</evidence>
<accession>A0A3N9WSS5</accession>
<comment type="caution">
    <text evidence="12">The sequence shown here is derived from an EMBL/GenBank/DDBJ whole genome shotgun (WGS) entry which is preliminary data.</text>
</comment>
<evidence type="ECO:0000256" key="4">
    <source>
        <dbReference type="ARBA" id="ARBA00022475"/>
    </source>
</evidence>
<dbReference type="EC" id="7.1.1.9" evidence="10"/>
<gene>
    <name evidence="12" type="ORF">DLJ59_11275</name>
</gene>
<feature type="transmembrane region" description="Helical" evidence="11">
    <location>
        <begin position="7"/>
        <end position="26"/>
    </location>
</feature>